<accession>A0A485KQK4</accession>
<protein>
    <submittedName>
        <fullName evidence="3">Aste57867_10521 protein</fullName>
    </submittedName>
</protein>
<dbReference type="EMBL" id="VJMH01005214">
    <property type="protein sequence ID" value="KAF0698876.1"/>
    <property type="molecule type" value="Genomic_DNA"/>
</dbReference>
<evidence type="ECO:0000313" key="2">
    <source>
        <dbReference type="EMBL" id="KAF0698876.1"/>
    </source>
</evidence>
<organism evidence="3 4">
    <name type="scientific">Aphanomyces stellatus</name>
    <dbReference type="NCBI Taxonomy" id="120398"/>
    <lineage>
        <taxon>Eukaryota</taxon>
        <taxon>Sar</taxon>
        <taxon>Stramenopiles</taxon>
        <taxon>Oomycota</taxon>
        <taxon>Saprolegniomycetes</taxon>
        <taxon>Saprolegniales</taxon>
        <taxon>Verrucalvaceae</taxon>
        <taxon>Aphanomyces</taxon>
    </lineage>
</organism>
<keyword evidence="4" id="KW-1185">Reference proteome</keyword>
<proteinExistence type="predicted"/>
<dbReference type="OrthoDB" id="448649at2759"/>
<evidence type="ECO:0000256" key="1">
    <source>
        <dbReference type="SAM" id="Phobius"/>
    </source>
</evidence>
<evidence type="ECO:0000313" key="3">
    <source>
        <dbReference type="EMBL" id="VFT87394.1"/>
    </source>
</evidence>
<keyword evidence="1" id="KW-0812">Transmembrane</keyword>
<dbReference type="AlphaFoldDB" id="A0A485KQK4"/>
<dbReference type="Proteomes" id="UP000332933">
    <property type="component" value="Unassembled WGS sequence"/>
</dbReference>
<name>A0A485KQK4_9STRA</name>
<feature type="transmembrane region" description="Helical" evidence="1">
    <location>
        <begin position="71"/>
        <end position="96"/>
    </location>
</feature>
<reference evidence="3 4" key="1">
    <citation type="submission" date="2019-03" db="EMBL/GenBank/DDBJ databases">
        <authorList>
            <person name="Gaulin E."/>
            <person name="Dumas B."/>
        </authorList>
    </citation>
    <scope>NUCLEOTIDE SEQUENCE [LARGE SCALE GENOMIC DNA]</scope>
    <source>
        <strain evidence="3">CBS 568.67</strain>
    </source>
</reference>
<keyword evidence="1" id="KW-0472">Membrane</keyword>
<reference evidence="2" key="2">
    <citation type="submission" date="2019-06" db="EMBL/GenBank/DDBJ databases">
        <title>Genomics analysis of Aphanomyces spp. identifies a new class of oomycete effector associated with host adaptation.</title>
        <authorList>
            <person name="Gaulin E."/>
        </authorList>
    </citation>
    <scope>NUCLEOTIDE SEQUENCE</scope>
    <source>
        <strain evidence="2">CBS 578.67</strain>
    </source>
</reference>
<gene>
    <name evidence="3" type="primary">Aste57867_10521</name>
    <name evidence="2" type="ORF">As57867_010481</name>
    <name evidence="3" type="ORF">ASTE57867_10521</name>
</gene>
<keyword evidence="1" id="KW-1133">Transmembrane helix</keyword>
<sequence length="155" mass="16681">MDRNPAHLLIFYLKLFNQLRSETASETVLLKSNQSRGASSKSPGTCNSQAQATTLPLLLLIDTATMRTGTFLLAVLAGCCLMAPGIAGASLALVLIPGEEVKDRLPNSSLSDEVDIFEPTHEWQEIGPAQHLPGGLWIRINLATGKKEARMMPVA</sequence>
<dbReference type="EMBL" id="CAADRA010005235">
    <property type="protein sequence ID" value="VFT87394.1"/>
    <property type="molecule type" value="Genomic_DNA"/>
</dbReference>
<evidence type="ECO:0000313" key="4">
    <source>
        <dbReference type="Proteomes" id="UP000332933"/>
    </source>
</evidence>